<evidence type="ECO:0000313" key="4">
    <source>
        <dbReference type="Proteomes" id="UP000626109"/>
    </source>
</evidence>
<organism evidence="3 4">
    <name type="scientific">Polarella glacialis</name>
    <name type="common">Dinoflagellate</name>
    <dbReference type="NCBI Taxonomy" id="89957"/>
    <lineage>
        <taxon>Eukaryota</taxon>
        <taxon>Sar</taxon>
        <taxon>Alveolata</taxon>
        <taxon>Dinophyceae</taxon>
        <taxon>Suessiales</taxon>
        <taxon>Suessiaceae</taxon>
        <taxon>Polarella</taxon>
    </lineage>
</organism>
<dbReference type="CDD" id="cd06257">
    <property type="entry name" value="DnaJ"/>
    <property type="match status" value="1"/>
</dbReference>
<reference evidence="3" key="1">
    <citation type="submission" date="2021-02" db="EMBL/GenBank/DDBJ databases">
        <authorList>
            <person name="Dougan E. K."/>
            <person name="Rhodes N."/>
            <person name="Thang M."/>
            <person name="Chan C."/>
        </authorList>
    </citation>
    <scope>NUCLEOTIDE SEQUENCE</scope>
</reference>
<evidence type="ECO:0000313" key="3">
    <source>
        <dbReference type="EMBL" id="CAE8654547.1"/>
    </source>
</evidence>
<dbReference type="EMBL" id="CAJNNW010012666">
    <property type="protein sequence ID" value="CAE8654547.1"/>
    <property type="molecule type" value="Genomic_DNA"/>
</dbReference>
<accession>A0A813IQL1</accession>
<dbReference type="Pfam" id="PF00226">
    <property type="entry name" value="DnaJ"/>
    <property type="match status" value="1"/>
</dbReference>
<dbReference type="Gene3D" id="1.10.287.110">
    <property type="entry name" value="DnaJ domain"/>
    <property type="match status" value="1"/>
</dbReference>
<dbReference type="SUPFAM" id="SSF46565">
    <property type="entry name" value="Chaperone J-domain"/>
    <property type="match status" value="1"/>
</dbReference>
<name>A0A813IQL1_POLGL</name>
<proteinExistence type="predicted"/>
<dbReference type="InterPro" id="IPR001623">
    <property type="entry name" value="DnaJ_domain"/>
</dbReference>
<sequence length="135" mass="14947">DGTQGHDIRKAYRRIALLIHPDKNPGLESKCQEALIKLQQGREQAESDLQRPEPAETSKGPETRSDIRMAEVNANSDNAHKCKYPGCELPPCKQCANGCCTRNITHCHMAARSNGKAGAQCFFHPPPRAWARNAE</sequence>
<dbReference type="InterPro" id="IPR036869">
    <property type="entry name" value="J_dom_sf"/>
</dbReference>
<dbReference type="Proteomes" id="UP000626109">
    <property type="component" value="Unassembled WGS sequence"/>
</dbReference>
<feature type="region of interest" description="Disordered" evidence="1">
    <location>
        <begin position="39"/>
        <end position="67"/>
    </location>
</feature>
<comment type="caution">
    <text evidence="3">The sequence shown here is derived from an EMBL/GenBank/DDBJ whole genome shotgun (WGS) entry which is preliminary data.</text>
</comment>
<dbReference type="AlphaFoldDB" id="A0A813IQL1"/>
<evidence type="ECO:0000259" key="2">
    <source>
        <dbReference type="Pfam" id="PF00226"/>
    </source>
</evidence>
<gene>
    <name evidence="3" type="ORF">PGLA2088_LOCUS11070</name>
</gene>
<evidence type="ECO:0000256" key="1">
    <source>
        <dbReference type="SAM" id="MobiDB-lite"/>
    </source>
</evidence>
<protein>
    <recommendedName>
        <fullName evidence="2">J domain-containing protein</fullName>
    </recommendedName>
</protein>
<feature type="compositionally biased region" description="Basic and acidic residues" evidence="1">
    <location>
        <begin position="43"/>
        <end position="67"/>
    </location>
</feature>
<feature type="non-terminal residue" evidence="3">
    <location>
        <position position="135"/>
    </location>
</feature>
<feature type="domain" description="J" evidence="2">
    <location>
        <begin position="5"/>
        <end position="39"/>
    </location>
</feature>